<accession>A0A6N2WQ77</accession>
<reference evidence="1" key="1">
    <citation type="submission" date="2019-11" db="EMBL/GenBank/DDBJ databases">
        <authorList>
            <person name="Feng L."/>
        </authorList>
    </citation>
    <scope>NUCLEOTIDE SEQUENCE</scope>
    <source>
        <strain evidence="1">AcaccaeLFYP115</strain>
    </source>
</reference>
<organism evidence="1">
    <name type="scientific">Anaerostipes caccae</name>
    <dbReference type="NCBI Taxonomy" id="105841"/>
    <lineage>
        <taxon>Bacteria</taxon>
        <taxon>Bacillati</taxon>
        <taxon>Bacillota</taxon>
        <taxon>Clostridia</taxon>
        <taxon>Lachnospirales</taxon>
        <taxon>Lachnospiraceae</taxon>
        <taxon>Anaerostipes</taxon>
    </lineage>
</organism>
<gene>
    <name evidence="1" type="ORF">ACLFYP115_03354</name>
</gene>
<sequence>MSHIFIGIYDEDAVYGKRLMEYINRQKEYPLTAAAFASFEALTEFIASQDVKGVILEEGTQINSKVPVYYLKKEPLKGACRYGSAKEIVKEAYAVFSPKGPESGGVTGVYSPSDNLRRTGFALETAVKRSALYLGMEAYGYAVQNRSMEDLLFAVKARRENIIDYAQSLISGTDGVKMIGSARCFMDYKDMSGEDYRWFFQRLEEAGIYAVLDMSTACIYDFELFSLCDRLYLPIWEEDMEDPRLLGFKELSKQHPVLSKLHWKEVYLSETQNQADRTKCSAERN</sequence>
<proteinExistence type="predicted"/>
<dbReference type="Gene3D" id="3.40.50.10850">
    <property type="entry name" value="Ntrc-like two-domain protein"/>
    <property type="match status" value="1"/>
</dbReference>
<name>A0A6N2WQ77_9FIRM</name>
<dbReference type="AlphaFoldDB" id="A0A6N2WQ77"/>
<evidence type="ECO:0000313" key="1">
    <source>
        <dbReference type="EMBL" id="VYT41366.1"/>
    </source>
</evidence>
<protein>
    <submittedName>
        <fullName evidence="1">Uncharacterized protein</fullName>
    </submittedName>
</protein>
<dbReference type="EMBL" id="CACRSQ010000010">
    <property type="protein sequence ID" value="VYT41366.1"/>
    <property type="molecule type" value="Genomic_DNA"/>
</dbReference>
<dbReference type="RefSeq" id="WP_006568371.1">
    <property type="nucleotide sequence ID" value="NZ_CACRSQ010000010.1"/>
</dbReference>